<evidence type="ECO:0000256" key="1">
    <source>
        <dbReference type="SAM" id="Coils"/>
    </source>
</evidence>
<evidence type="ECO:0000313" key="4">
    <source>
        <dbReference type="EMBL" id="BBG28971.1"/>
    </source>
</evidence>
<dbReference type="Gene3D" id="6.10.250.3150">
    <property type="match status" value="1"/>
</dbReference>
<dbReference type="InterPro" id="IPR050570">
    <property type="entry name" value="Cell_wall_metabolism_enzyme"/>
</dbReference>
<dbReference type="Pfam" id="PF01551">
    <property type="entry name" value="Peptidase_M23"/>
    <property type="match status" value="1"/>
</dbReference>
<feature type="domain" description="M23ase beta-sheet core" evidence="3">
    <location>
        <begin position="352"/>
        <end position="443"/>
    </location>
</feature>
<dbReference type="InterPro" id="IPR011055">
    <property type="entry name" value="Dup_hybrid_motif"/>
</dbReference>
<feature type="compositionally biased region" description="Low complexity" evidence="2">
    <location>
        <begin position="280"/>
        <end position="291"/>
    </location>
</feature>
<dbReference type="STRING" id="1123510.GCA_000620025_00258"/>
<dbReference type="CDD" id="cd12797">
    <property type="entry name" value="M23_peptidase"/>
    <property type="match status" value="1"/>
</dbReference>
<gene>
    <name evidence="4" type="ORF">ZBT109_0173</name>
</gene>
<accession>A0A348HBG9</accession>
<dbReference type="RefSeq" id="WP_027704486.1">
    <property type="nucleotide sequence ID" value="NZ_AP018933.1"/>
</dbReference>
<dbReference type="AlphaFoldDB" id="A0A348HBG9"/>
<dbReference type="InterPro" id="IPR016047">
    <property type="entry name" value="M23ase_b-sheet_dom"/>
</dbReference>
<keyword evidence="5" id="KW-1185">Reference proteome</keyword>
<dbReference type="PANTHER" id="PTHR21666">
    <property type="entry name" value="PEPTIDASE-RELATED"/>
    <property type="match status" value="1"/>
</dbReference>
<organism evidence="4 5">
    <name type="scientific">Zymobacter palmae</name>
    <dbReference type="NCBI Taxonomy" id="33074"/>
    <lineage>
        <taxon>Bacteria</taxon>
        <taxon>Pseudomonadati</taxon>
        <taxon>Pseudomonadota</taxon>
        <taxon>Gammaproteobacteria</taxon>
        <taxon>Oceanospirillales</taxon>
        <taxon>Halomonadaceae</taxon>
        <taxon>Zymobacter group</taxon>
        <taxon>Zymobacter</taxon>
    </lineage>
</organism>
<feature type="region of interest" description="Disordered" evidence="2">
    <location>
        <begin position="262"/>
        <end position="329"/>
    </location>
</feature>
<feature type="compositionally biased region" description="Basic and acidic residues" evidence="2">
    <location>
        <begin position="262"/>
        <end position="278"/>
    </location>
</feature>
<evidence type="ECO:0000313" key="5">
    <source>
        <dbReference type="Proteomes" id="UP000267342"/>
    </source>
</evidence>
<feature type="compositionally biased region" description="Acidic residues" evidence="2">
    <location>
        <begin position="292"/>
        <end position="311"/>
    </location>
</feature>
<evidence type="ECO:0000259" key="3">
    <source>
        <dbReference type="Pfam" id="PF01551"/>
    </source>
</evidence>
<dbReference type="KEGG" id="zpl:ZBT109_0173"/>
<name>A0A348HBG9_9GAMM</name>
<feature type="coiled-coil region" evidence="1">
    <location>
        <begin position="178"/>
        <end position="209"/>
    </location>
</feature>
<protein>
    <submittedName>
        <fullName evidence="4">Membrane-bound metallo peptidase</fullName>
    </submittedName>
</protein>
<proteinExistence type="predicted"/>
<keyword evidence="1" id="KW-0175">Coiled coil</keyword>
<evidence type="ECO:0000256" key="2">
    <source>
        <dbReference type="SAM" id="MobiDB-lite"/>
    </source>
</evidence>
<dbReference type="GO" id="GO:0004222">
    <property type="term" value="F:metalloendopeptidase activity"/>
    <property type="evidence" value="ECO:0007669"/>
    <property type="project" value="TreeGrafter"/>
</dbReference>
<sequence length="448" mass="49877">MQGNAFPSSPSRRTVAGKRYWLTALLAAMFIGSSITSVQATPSSPGVSRAKLRQINADILKARRQLDSTQQQQSTARKAIKDAESALADTHAQLDDLARQQREVSQRLNQLDQQASGLQKERERQQQALAEQLAALYRLGHEPQLKLLLEQHDPTRLERYQRYFNALDQARNERLATLQRLDSEVATNRREAEKERKRLATLIDNQKARERTLVQQQSSRQQALDELAHSFQSDQVRLQSLTQERDQAEAVIEQIERAVAAERTRTEEARKAAAERRRQQQQSGTPSTPSTEEPDGLTDEELNAEAPDDDTPPAAMSPKAATPRLDTSWNGRWPVDGRIIASFRQGDGIDRNGMLIAAPAGTPIHAMAAGQVVFADWLNGFGYLVIVDHGSAMTVYAHNQRNSVYTGDRVRKGTIIGTVGDTGGRSSPALHFEVRRQGRPIDPMGWSG</sequence>
<dbReference type="OrthoDB" id="9784703at2"/>
<dbReference type="Gene3D" id="2.70.70.10">
    <property type="entry name" value="Glucose Permease (Domain IIA)"/>
    <property type="match status" value="1"/>
</dbReference>
<dbReference type="EMBL" id="AP018933">
    <property type="protein sequence ID" value="BBG28971.1"/>
    <property type="molecule type" value="Genomic_DNA"/>
</dbReference>
<dbReference type="SUPFAM" id="SSF51261">
    <property type="entry name" value="Duplicated hybrid motif"/>
    <property type="match status" value="1"/>
</dbReference>
<feature type="coiled-coil region" evidence="1">
    <location>
        <begin position="52"/>
        <end position="135"/>
    </location>
</feature>
<reference evidence="4 5" key="1">
    <citation type="submission" date="2018-09" db="EMBL/GenBank/DDBJ databases">
        <title>Zymobacter palmae IAM14233 (=T109) whole genome analysis.</title>
        <authorList>
            <person name="Yanase H."/>
        </authorList>
    </citation>
    <scope>NUCLEOTIDE SEQUENCE [LARGE SCALE GENOMIC DNA]</scope>
    <source>
        <strain evidence="4 5">IAM14233</strain>
    </source>
</reference>
<dbReference type="PANTHER" id="PTHR21666:SF270">
    <property type="entry name" value="MUREIN HYDROLASE ACTIVATOR ENVC"/>
    <property type="match status" value="1"/>
</dbReference>
<dbReference type="Proteomes" id="UP000267342">
    <property type="component" value="Chromosome"/>
</dbReference>